<dbReference type="InterPro" id="IPR013094">
    <property type="entry name" value="AB_hydrolase_3"/>
</dbReference>
<dbReference type="Pfam" id="PF07859">
    <property type="entry name" value="Abhydrolase_3"/>
    <property type="match status" value="1"/>
</dbReference>
<dbReference type="GO" id="GO:0016787">
    <property type="term" value="F:hydrolase activity"/>
    <property type="evidence" value="ECO:0007669"/>
    <property type="project" value="UniProtKB-KW"/>
</dbReference>
<dbReference type="Proteomes" id="UP001165378">
    <property type="component" value="Unassembled WGS sequence"/>
</dbReference>
<dbReference type="EMBL" id="JAKFHA010000044">
    <property type="protein sequence ID" value="MCF2533142.1"/>
    <property type="molecule type" value="Genomic_DNA"/>
</dbReference>
<evidence type="ECO:0000313" key="4">
    <source>
        <dbReference type="Proteomes" id="UP001165378"/>
    </source>
</evidence>
<gene>
    <name evidence="3" type="ORF">LZ495_38820</name>
</gene>
<dbReference type="PANTHER" id="PTHR48081:SF8">
    <property type="entry name" value="ALPHA_BETA HYDROLASE FOLD-3 DOMAIN-CONTAINING PROTEIN-RELATED"/>
    <property type="match status" value="1"/>
</dbReference>
<evidence type="ECO:0000259" key="2">
    <source>
        <dbReference type="Pfam" id="PF07859"/>
    </source>
</evidence>
<keyword evidence="1 3" id="KW-0378">Hydrolase</keyword>
<feature type="domain" description="Alpha/beta hydrolase fold-3" evidence="2">
    <location>
        <begin position="81"/>
        <end position="283"/>
    </location>
</feature>
<protein>
    <submittedName>
        <fullName evidence="3">Alpha/beta hydrolase</fullName>
    </submittedName>
</protein>
<dbReference type="AlphaFoldDB" id="A0AA41QAD6"/>
<dbReference type="RefSeq" id="WP_235057918.1">
    <property type="nucleotide sequence ID" value="NZ_JAKFHA010000044.1"/>
</dbReference>
<name>A0AA41QAD6_9ACTN</name>
<dbReference type="InterPro" id="IPR050300">
    <property type="entry name" value="GDXG_lipolytic_enzyme"/>
</dbReference>
<reference evidence="3" key="1">
    <citation type="submission" date="2022-01" db="EMBL/GenBank/DDBJ databases">
        <title>Genome-Based Taxonomic Classification of the Phylum Actinobacteria.</title>
        <authorList>
            <person name="Gao Y."/>
        </authorList>
    </citation>
    <scope>NUCLEOTIDE SEQUENCE</scope>
    <source>
        <strain evidence="3">KLBMP 8922</strain>
    </source>
</reference>
<dbReference type="Gene3D" id="3.40.50.1820">
    <property type="entry name" value="alpha/beta hydrolase"/>
    <property type="match status" value="1"/>
</dbReference>
<organism evidence="3 4">
    <name type="scientific">Yinghuangia soli</name>
    <dbReference type="NCBI Taxonomy" id="2908204"/>
    <lineage>
        <taxon>Bacteria</taxon>
        <taxon>Bacillati</taxon>
        <taxon>Actinomycetota</taxon>
        <taxon>Actinomycetes</taxon>
        <taxon>Kitasatosporales</taxon>
        <taxon>Streptomycetaceae</taxon>
        <taxon>Yinghuangia</taxon>
    </lineage>
</organism>
<evidence type="ECO:0000256" key="1">
    <source>
        <dbReference type="ARBA" id="ARBA00022801"/>
    </source>
</evidence>
<evidence type="ECO:0000313" key="3">
    <source>
        <dbReference type="EMBL" id="MCF2533142.1"/>
    </source>
</evidence>
<keyword evidence="4" id="KW-1185">Reference proteome</keyword>
<comment type="caution">
    <text evidence="3">The sequence shown here is derived from an EMBL/GenBank/DDBJ whole genome shotgun (WGS) entry which is preliminary data.</text>
</comment>
<dbReference type="InterPro" id="IPR029058">
    <property type="entry name" value="AB_hydrolase_fold"/>
</dbReference>
<accession>A0AA41QAD6</accession>
<proteinExistence type="predicted"/>
<dbReference type="PANTHER" id="PTHR48081">
    <property type="entry name" value="AB HYDROLASE SUPERFAMILY PROTEIN C4A8.06C"/>
    <property type="match status" value="1"/>
</dbReference>
<dbReference type="SUPFAM" id="SSF53474">
    <property type="entry name" value="alpha/beta-Hydrolases"/>
    <property type="match status" value="1"/>
</dbReference>
<sequence length="313" mass="32545">MPLDPPIRALVDALAAAGAAEREAADLDERRRMSAATMVLASTGRGPGVVATEHRIPVHGGEIAVRVLRPAELDSPAPAFYFLHGGGWALGNLDTGEVECGPMAAMVPCVVVSADYRLAPEHPFPTPLEDCIAGYRWLHENAAELGIDPARVAVGGASAGGNLAAALCLAARDRGLPAPCLQLLDVPALDLTPLPVAEDEPSDGLTASAVNEYAAWYLGEHGDPKDPLASPLHAPDLSGLPPVVLTVAELDVLCDQGERYLARLHEAGVPGAAFRVSAHGHGTWIIPITATFTLVREVRAAALRHAFAGSLAP</sequence>